<dbReference type="EMBL" id="KV875099">
    <property type="protein sequence ID" value="OIW27705.1"/>
    <property type="molecule type" value="Genomic_DNA"/>
</dbReference>
<dbReference type="PROSITE" id="PS50102">
    <property type="entry name" value="RRM"/>
    <property type="match status" value="1"/>
</dbReference>
<dbReference type="InterPro" id="IPR000504">
    <property type="entry name" value="RRM_dom"/>
</dbReference>
<evidence type="ECO:0000256" key="11">
    <source>
        <dbReference type="ARBA" id="ARBA00023136"/>
    </source>
</evidence>
<dbReference type="Pfam" id="PF10443">
    <property type="entry name" value="RNA12"/>
    <property type="match status" value="1"/>
</dbReference>
<evidence type="ECO:0000313" key="17">
    <source>
        <dbReference type="Proteomes" id="UP000182658"/>
    </source>
</evidence>
<keyword evidence="11 14" id="KW-0472">Membrane</keyword>
<comment type="function">
    <text evidence="12 14">Plays a role in maintaining the mitochondrial genome and in controlling the mtDNA escape. Involved in the regulation of mtDNA nucleotide structure and number. May have a dispensable role in early maturation of pre-rRNA.</text>
</comment>
<dbReference type="InterPro" id="IPR035979">
    <property type="entry name" value="RBD_domain_sf"/>
</dbReference>
<dbReference type="SUPFAM" id="SSF54928">
    <property type="entry name" value="RNA-binding domain, RBD"/>
    <property type="match status" value="1"/>
</dbReference>
<dbReference type="InterPro" id="IPR027417">
    <property type="entry name" value="P-loop_NTPase"/>
</dbReference>
<keyword evidence="5 14" id="KW-0812">Transmembrane</keyword>
<dbReference type="FunCoup" id="A0A1J7J314">
    <property type="interactions" value="116"/>
</dbReference>
<dbReference type="PANTHER" id="PTHR32198:SF2">
    <property type="entry name" value="MITOCHONDRIAL ESCAPE PROTEIN 2"/>
    <property type="match status" value="1"/>
</dbReference>
<dbReference type="STRING" id="1408157.A0A1J7J314"/>
<evidence type="ECO:0000256" key="1">
    <source>
        <dbReference type="ARBA" id="ARBA00004434"/>
    </source>
</evidence>
<keyword evidence="17" id="KW-1185">Reference proteome</keyword>
<evidence type="ECO:0000256" key="12">
    <source>
        <dbReference type="ARBA" id="ARBA00025276"/>
    </source>
</evidence>
<dbReference type="AlphaFoldDB" id="A0A1J7J314"/>
<dbReference type="CDD" id="cd12433">
    <property type="entry name" value="RRM_Yme2p_like"/>
    <property type="match status" value="1"/>
</dbReference>
<dbReference type="InterPro" id="IPR039627">
    <property type="entry name" value="Yme2_C"/>
</dbReference>
<sequence length="750" mass="83971">MMDPMNLVKRAIPEKVPMKVTEIIPRLKDGGAYVKFSHPSEITVDEIEGTLNRLLQERPVKPWFNPFRGVRAGLVRGIPWLEDLYRFPKTRVKVEFVSPTAGTDGVELSQETLYSLFRRYGKIAEITSQPPDSKILPKFAYVDFVLLRDSIMARNCLHGFTVLEELGGGKNGTKLRLSYEQRVKPHHIWDWISNHPRIVIPLIAAFIAAFTVIVFDPIREFFIKAHVQKSFQISNSKLYKWFQRQTSDIMSQIRQKKAEQAGLSALWTHRKDLIDDINTWLLETADTFIVVQGPRGSGKKELVLDQVLKDRDNVMVVDCKPIVEARGEAGTIKHLASAVGYRPVFSWANNLSSLVDLAVQGTTGVKANFSETLESQITKILQTSAVALKNVALDGRNKSDKDASLSDDAYLEAHPERRAVVVIDNFLHKNEDTSLVYDKIAEWAAALVQSNIAHVIFLTNDTSYSKSLSKSLPDRVFRSVALGDLSPSIAKQYVVSHLDPDDQVLAGDQEASTEDKERILKEGTYRKDLAELDECIESLGGRLTDLEFLARRLKSGQSPKRAVAEIIEQSASEIIKVYFPTTASGDKKWSPEQAWYLVREIAKKESLRYNEVLLTNTFASSTTTAASNGETALESLANAELITVTAHKGRPQTIRAGKPVYQAAFNSLLEDRVLRSKMDLAVLAELAKVEAKGIEKVEQELGLLGTLPNMPYQTTERVTYLLNKLEGSQQKIQGFEKEMGELKKILASEA</sequence>
<comment type="similarity">
    <text evidence="2 14">Belongs to the YME2 family.</text>
</comment>
<name>A0A1J7J314_9PEZI</name>
<evidence type="ECO:0000256" key="6">
    <source>
        <dbReference type="ARBA" id="ARBA00022792"/>
    </source>
</evidence>
<keyword evidence="10 14" id="KW-0496">Mitochondrion</keyword>
<evidence type="ECO:0000256" key="9">
    <source>
        <dbReference type="ARBA" id="ARBA00022989"/>
    </source>
</evidence>
<dbReference type="Proteomes" id="UP000182658">
    <property type="component" value="Unassembled WGS sequence"/>
</dbReference>
<evidence type="ECO:0000256" key="14">
    <source>
        <dbReference type="RuleBase" id="RU367108"/>
    </source>
</evidence>
<dbReference type="OrthoDB" id="10267654at2759"/>
<keyword evidence="9 14" id="KW-1133">Transmembrane helix</keyword>
<evidence type="ECO:0000256" key="10">
    <source>
        <dbReference type="ARBA" id="ARBA00023128"/>
    </source>
</evidence>
<evidence type="ECO:0000256" key="5">
    <source>
        <dbReference type="ARBA" id="ARBA00022692"/>
    </source>
</evidence>
<dbReference type="InterPro" id="IPR018850">
    <property type="entry name" value="Mt_escape_2_C"/>
</dbReference>
<proteinExistence type="inferred from homology"/>
<gene>
    <name evidence="16" type="ORF">CONLIGDRAFT_634043</name>
</gene>
<keyword evidence="4 14" id="KW-0507">mRNA processing</keyword>
<dbReference type="InterPro" id="IPR034260">
    <property type="entry name" value="Yme2_RRM"/>
</dbReference>
<evidence type="ECO:0000313" key="16">
    <source>
        <dbReference type="EMBL" id="OIW27705.1"/>
    </source>
</evidence>
<evidence type="ECO:0000256" key="7">
    <source>
        <dbReference type="ARBA" id="ARBA00022884"/>
    </source>
</evidence>
<evidence type="ECO:0000256" key="8">
    <source>
        <dbReference type="ARBA" id="ARBA00022946"/>
    </source>
</evidence>
<evidence type="ECO:0000256" key="2">
    <source>
        <dbReference type="ARBA" id="ARBA00010320"/>
    </source>
</evidence>
<evidence type="ECO:0000256" key="3">
    <source>
        <dbReference type="ARBA" id="ARBA00020222"/>
    </source>
</evidence>
<feature type="domain" description="RRM" evidence="15">
    <location>
        <begin position="90"/>
        <end position="182"/>
    </location>
</feature>
<evidence type="ECO:0000256" key="4">
    <source>
        <dbReference type="ARBA" id="ARBA00022664"/>
    </source>
</evidence>
<feature type="transmembrane region" description="Helical" evidence="14">
    <location>
        <begin position="198"/>
        <end position="215"/>
    </location>
</feature>
<evidence type="ECO:0000256" key="13">
    <source>
        <dbReference type="PROSITE-ProRule" id="PRU00176"/>
    </source>
</evidence>
<dbReference type="GO" id="GO:0003723">
    <property type="term" value="F:RNA binding"/>
    <property type="evidence" value="ECO:0007669"/>
    <property type="project" value="UniProtKB-UniRule"/>
</dbReference>
<keyword evidence="8" id="KW-0809">Transit peptide</keyword>
<dbReference type="GO" id="GO:0006397">
    <property type="term" value="P:mRNA processing"/>
    <property type="evidence" value="ECO:0007669"/>
    <property type="project" value="UniProtKB-UniRule"/>
</dbReference>
<dbReference type="InParanoid" id="A0A1J7J314"/>
<comment type="subcellular location">
    <subcellularLocation>
        <location evidence="1 14">Mitochondrion inner membrane</location>
        <topology evidence="1 14">Single-pass membrane protein</topology>
    </subcellularLocation>
</comment>
<dbReference type="FunFam" id="3.30.70.330:FF:000959">
    <property type="entry name" value="Mitochondrial escape protein 2"/>
    <property type="match status" value="1"/>
</dbReference>
<accession>A0A1J7J314</accession>
<dbReference type="GO" id="GO:0005743">
    <property type="term" value="C:mitochondrial inner membrane"/>
    <property type="evidence" value="ECO:0007669"/>
    <property type="project" value="UniProtKB-SubCell"/>
</dbReference>
<evidence type="ECO:0000259" key="15">
    <source>
        <dbReference type="PROSITE" id="PS50102"/>
    </source>
</evidence>
<reference evidence="16 17" key="1">
    <citation type="submission" date="2016-10" db="EMBL/GenBank/DDBJ databases">
        <title>Draft genome sequence of Coniochaeta ligniaria NRRL30616, a lignocellulolytic fungus for bioabatement of inhibitors in plant biomass hydrolysates.</title>
        <authorList>
            <consortium name="DOE Joint Genome Institute"/>
            <person name="Jimenez D.J."/>
            <person name="Hector R.E."/>
            <person name="Riley R."/>
            <person name="Sun H."/>
            <person name="Grigoriev I.V."/>
            <person name="Van Elsas J.D."/>
            <person name="Nichols N.N."/>
        </authorList>
    </citation>
    <scope>NUCLEOTIDE SEQUENCE [LARGE SCALE GENOMIC DNA]</scope>
    <source>
        <strain evidence="16 17">NRRL 30616</strain>
    </source>
</reference>
<dbReference type="PANTHER" id="PTHR32198">
    <property type="entry name" value="MITOCHONDRIAL ESCAPE PROTEIN 2"/>
    <property type="match status" value="1"/>
</dbReference>
<keyword evidence="7 13" id="KW-0694">RNA-binding</keyword>
<dbReference type="SUPFAM" id="SSF52540">
    <property type="entry name" value="P-loop containing nucleoside triphosphate hydrolases"/>
    <property type="match status" value="1"/>
</dbReference>
<protein>
    <recommendedName>
        <fullName evidence="3 14">Mitochondrial escape protein 2</fullName>
    </recommendedName>
</protein>
<keyword evidence="6 14" id="KW-0999">Mitochondrion inner membrane</keyword>
<organism evidence="16 17">
    <name type="scientific">Coniochaeta ligniaria NRRL 30616</name>
    <dbReference type="NCBI Taxonomy" id="1408157"/>
    <lineage>
        <taxon>Eukaryota</taxon>
        <taxon>Fungi</taxon>
        <taxon>Dikarya</taxon>
        <taxon>Ascomycota</taxon>
        <taxon>Pezizomycotina</taxon>
        <taxon>Sordariomycetes</taxon>
        <taxon>Sordariomycetidae</taxon>
        <taxon>Coniochaetales</taxon>
        <taxon>Coniochaetaceae</taxon>
        <taxon>Coniochaeta</taxon>
    </lineage>
</organism>